<dbReference type="Pfam" id="PF00001">
    <property type="entry name" value="7tm_1"/>
    <property type="match status" value="1"/>
</dbReference>
<feature type="domain" description="G-protein coupled receptors family 1 profile" evidence="6">
    <location>
        <begin position="45"/>
        <end position="295"/>
    </location>
</feature>
<organism evidence="7 8">
    <name type="scientific">Pinctada imbricata</name>
    <name type="common">Atlantic pearl-oyster</name>
    <name type="synonym">Pinctada martensii</name>
    <dbReference type="NCBI Taxonomy" id="66713"/>
    <lineage>
        <taxon>Eukaryota</taxon>
        <taxon>Metazoa</taxon>
        <taxon>Spiralia</taxon>
        <taxon>Lophotrochozoa</taxon>
        <taxon>Mollusca</taxon>
        <taxon>Bivalvia</taxon>
        <taxon>Autobranchia</taxon>
        <taxon>Pteriomorphia</taxon>
        <taxon>Pterioida</taxon>
        <taxon>Pterioidea</taxon>
        <taxon>Pteriidae</taxon>
        <taxon>Pinctada</taxon>
    </lineage>
</organism>
<dbReference type="GO" id="GO:0005886">
    <property type="term" value="C:plasma membrane"/>
    <property type="evidence" value="ECO:0007669"/>
    <property type="project" value="TreeGrafter"/>
</dbReference>
<dbReference type="PANTHER" id="PTHR23112">
    <property type="entry name" value="G PROTEIN-COUPLED RECEPTOR 157-RELATED"/>
    <property type="match status" value="1"/>
</dbReference>
<dbReference type="InterPro" id="IPR000276">
    <property type="entry name" value="GPCR_Rhodpsn"/>
</dbReference>
<feature type="transmembrane region" description="Helical" evidence="5">
    <location>
        <begin position="193"/>
        <end position="214"/>
    </location>
</feature>
<feature type="transmembrane region" description="Helical" evidence="5">
    <location>
        <begin position="111"/>
        <end position="141"/>
    </location>
</feature>
<evidence type="ECO:0000256" key="3">
    <source>
        <dbReference type="ARBA" id="ARBA00022989"/>
    </source>
</evidence>
<dbReference type="SUPFAM" id="SSF81321">
    <property type="entry name" value="Family A G protein-coupled receptor-like"/>
    <property type="match status" value="1"/>
</dbReference>
<keyword evidence="8" id="KW-1185">Reference proteome</keyword>
<protein>
    <recommendedName>
        <fullName evidence="6">G-protein coupled receptors family 1 profile domain-containing protein</fullName>
    </recommendedName>
</protein>
<comment type="subcellular location">
    <subcellularLocation>
        <location evidence="1">Membrane</location>
        <topology evidence="1">Multi-pass membrane protein</topology>
    </subcellularLocation>
</comment>
<dbReference type="InterPro" id="IPR017452">
    <property type="entry name" value="GPCR_Rhodpsn_7TM"/>
</dbReference>
<comment type="caution">
    <text evidence="7">The sequence shown here is derived from an EMBL/GenBank/DDBJ whole genome shotgun (WGS) entry which is preliminary data.</text>
</comment>
<evidence type="ECO:0000256" key="2">
    <source>
        <dbReference type="ARBA" id="ARBA00022692"/>
    </source>
</evidence>
<feature type="transmembrane region" description="Helical" evidence="5">
    <location>
        <begin position="34"/>
        <end position="54"/>
    </location>
</feature>
<sequence>MDSDNLTTPSAARVPRDGYDLPVYGIANGQFYNLHVPALTCIFLGLFTVIGVLVASFRLQSYRTFFSWSKSERFVVYLALCDGLFNIAHSMDHLHIIITRNHVYPKELCQFYGFMLTEFITAQNLMVNVVAFNAFILIYFRKNVEFGKYDWRLLLYTFGTPFVAASIAAALGTLGTNGAFCYFDGVKGELANIFFTTVPLLLILSINIVLYCLTWHRIHDEAVRLQDSLGKDARMIRASHKAARTMSLFVAAFFVQWWAMALYGIWQLVAEVPQTLFQFVTTFSNIGGILNGIVYIIIRRRKLMGPKESSGSREDIVSQDSGKGTLNSICNTVDMVSFKKTEEF</sequence>
<dbReference type="EMBL" id="VSWD01000009">
    <property type="protein sequence ID" value="KAK3093666.1"/>
    <property type="molecule type" value="Genomic_DNA"/>
</dbReference>
<evidence type="ECO:0000313" key="7">
    <source>
        <dbReference type="EMBL" id="KAK3093666.1"/>
    </source>
</evidence>
<name>A0AA88Y0Q8_PINIB</name>
<dbReference type="PANTHER" id="PTHR23112:SF0">
    <property type="entry name" value="TRANSMEMBRANE PROTEIN 116"/>
    <property type="match status" value="1"/>
</dbReference>
<reference evidence="7" key="1">
    <citation type="submission" date="2019-08" db="EMBL/GenBank/DDBJ databases">
        <title>The improved chromosome-level genome for the pearl oyster Pinctada fucata martensii using PacBio sequencing and Hi-C.</title>
        <authorList>
            <person name="Zheng Z."/>
        </authorList>
    </citation>
    <scope>NUCLEOTIDE SEQUENCE</scope>
    <source>
        <strain evidence="7">ZZ-2019</strain>
        <tissue evidence="7">Adductor muscle</tissue>
    </source>
</reference>
<dbReference type="AlphaFoldDB" id="A0AA88Y0Q8"/>
<evidence type="ECO:0000256" key="5">
    <source>
        <dbReference type="SAM" id="Phobius"/>
    </source>
</evidence>
<feature type="transmembrane region" description="Helical" evidence="5">
    <location>
        <begin position="245"/>
        <end position="269"/>
    </location>
</feature>
<gene>
    <name evidence="7" type="ORF">FSP39_018658</name>
</gene>
<feature type="transmembrane region" description="Helical" evidence="5">
    <location>
        <begin position="74"/>
        <end position="91"/>
    </location>
</feature>
<accession>A0AA88Y0Q8</accession>
<feature type="transmembrane region" description="Helical" evidence="5">
    <location>
        <begin position="275"/>
        <end position="298"/>
    </location>
</feature>
<dbReference type="CDD" id="cd00637">
    <property type="entry name" value="7tm_classA_rhodopsin-like"/>
    <property type="match status" value="1"/>
</dbReference>
<keyword evidence="2 5" id="KW-0812">Transmembrane</keyword>
<dbReference type="Gene3D" id="1.20.1070.10">
    <property type="entry name" value="Rhodopsin 7-helix transmembrane proteins"/>
    <property type="match status" value="1"/>
</dbReference>
<dbReference type="GO" id="GO:0004930">
    <property type="term" value="F:G protein-coupled receptor activity"/>
    <property type="evidence" value="ECO:0007669"/>
    <property type="project" value="InterPro"/>
</dbReference>
<proteinExistence type="predicted"/>
<feature type="transmembrane region" description="Helical" evidence="5">
    <location>
        <begin position="153"/>
        <end position="173"/>
    </location>
</feature>
<keyword evidence="3 5" id="KW-1133">Transmembrane helix</keyword>
<dbReference type="Proteomes" id="UP001186944">
    <property type="component" value="Unassembled WGS sequence"/>
</dbReference>
<dbReference type="GO" id="GO:0007189">
    <property type="term" value="P:adenylate cyclase-activating G protein-coupled receptor signaling pathway"/>
    <property type="evidence" value="ECO:0007669"/>
    <property type="project" value="TreeGrafter"/>
</dbReference>
<evidence type="ECO:0000313" key="8">
    <source>
        <dbReference type="Proteomes" id="UP001186944"/>
    </source>
</evidence>
<keyword evidence="4 5" id="KW-0472">Membrane</keyword>
<dbReference type="PROSITE" id="PS50262">
    <property type="entry name" value="G_PROTEIN_RECEP_F1_2"/>
    <property type="match status" value="1"/>
</dbReference>
<evidence type="ECO:0000259" key="6">
    <source>
        <dbReference type="PROSITE" id="PS50262"/>
    </source>
</evidence>
<evidence type="ECO:0000256" key="1">
    <source>
        <dbReference type="ARBA" id="ARBA00004141"/>
    </source>
</evidence>
<evidence type="ECO:0000256" key="4">
    <source>
        <dbReference type="ARBA" id="ARBA00023136"/>
    </source>
</evidence>